<dbReference type="GO" id="GO:0005615">
    <property type="term" value="C:extracellular space"/>
    <property type="evidence" value="ECO:0007669"/>
    <property type="project" value="TreeGrafter"/>
</dbReference>
<dbReference type="Pfam" id="PF01391">
    <property type="entry name" value="Collagen"/>
    <property type="match status" value="2"/>
</dbReference>
<reference evidence="6" key="1">
    <citation type="submission" date="2025-08" db="UniProtKB">
        <authorList>
            <consortium name="RefSeq"/>
        </authorList>
    </citation>
    <scope>IDENTIFICATION</scope>
    <source>
        <tissue evidence="6">Gonad</tissue>
    </source>
</reference>
<dbReference type="InterPro" id="IPR002181">
    <property type="entry name" value="Fibrinogen_a/b/g_C_dom"/>
</dbReference>
<feature type="compositionally biased region" description="Low complexity" evidence="2">
    <location>
        <begin position="200"/>
        <end position="209"/>
    </location>
</feature>
<keyword evidence="3" id="KW-0812">Transmembrane</keyword>
<evidence type="ECO:0000256" key="1">
    <source>
        <dbReference type="ARBA" id="ARBA00023157"/>
    </source>
</evidence>
<feature type="domain" description="Fibrinogen C-terminal" evidence="4">
    <location>
        <begin position="259"/>
        <end position="477"/>
    </location>
</feature>
<feature type="compositionally biased region" description="Low complexity" evidence="2">
    <location>
        <begin position="242"/>
        <end position="258"/>
    </location>
</feature>
<dbReference type="NCBIfam" id="NF040941">
    <property type="entry name" value="GGGWT_bact"/>
    <property type="match status" value="1"/>
</dbReference>
<keyword evidence="1" id="KW-1015">Disulfide bond</keyword>
<feature type="region of interest" description="Disordered" evidence="2">
    <location>
        <begin position="1"/>
        <end position="21"/>
    </location>
</feature>
<feature type="region of interest" description="Disordered" evidence="2">
    <location>
        <begin position="78"/>
        <end position="97"/>
    </location>
</feature>
<dbReference type="InterPro" id="IPR036056">
    <property type="entry name" value="Fibrinogen-like_C"/>
</dbReference>
<dbReference type="InterPro" id="IPR014716">
    <property type="entry name" value="Fibrinogen_a/b/g_C_1"/>
</dbReference>
<dbReference type="SUPFAM" id="SSF56496">
    <property type="entry name" value="Fibrinogen C-terminal domain-like"/>
    <property type="match status" value="1"/>
</dbReference>
<dbReference type="RefSeq" id="XP_019614639.1">
    <property type="nucleotide sequence ID" value="XM_019759080.1"/>
</dbReference>
<proteinExistence type="predicted"/>
<evidence type="ECO:0000313" key="6">
    <source>
        <dbReference type="RefSeq" id="XP_019614639.1"/>
    </source>
</evidence>
<keyword evidence="3" id="KW-0472">Membrane</keyword>
<dbReference type="AlphaFoldDB" id="A0A6P4XVN1"/>
<dbReference type="PANTHER" id="PTHR19143:SF458">
    <property type="entry name" value="FIBRINOGEN C-TERMINAL DOMAIN-CONTAINING PROTEIN-RELATED"/>
    <property type="match status" value="1"/>
</dbReference>
<evidence type="ECO:0000259" key="4">
    <source>
        <dbReference type="PROSITE" id="PS51406"/>
    </source>
</evidence>
<dbReference type="KEGG" id="bbel:109462528"/>
<keyword evidence="5" id="KW-1185">Reference proteome</keyword>
<dbReference type="Proteomes" id="UP000515135">
    <property type="component" value="Unplaced"/>
</dbReference>
<dbReference type="CDD" id="cd00087">
    <property type="entry name" value="FReD"/>
    <property type="match status" value="1"/>
</dbReference>
<protein>
    <submittedName>
        <fullName evidence="6">Ficolin-2-like</fullName>
    </submittedName>
</protein>
<dbReference type="Gene3D" id="3.90.215.10">
    <property type="entry name" value="Gamma Fibrinogen, chain A, domain 1"/>
    <property type="match status" value="1"/>
</dbReference>
<feature type="compositionally biased region" description="Pro residues" evidence="2">
    <location>
        <begin position="232"/>
        <end position="241"/>
    </location>
</feature>
<dbReference type="SMART" id="SM00186">
    <property type="entry name" value="FBG"/>
    <property type="match status" value="1"/>
</dbReference>
<evidence type="ECO:0000256" key="2">
    <source>
        <dbReference type="SAM" id="MobiDB-lite"/>
    </source>
</evidence>
<feature type="compositionally biased region" description="Pro residues" evidence="2">
    <location>
        <begin position="187"/>
        <end position="199"/>
    </location>
</feature>
<name>A0A6P4XVN1_BRABE</name>
<feature type="region of interest" description="Disordered" evidence="2">
    <location>
        <begin position="135"/>
        <end position="258"/>
    </location>
</feature>
<dbReference type="FunFam" id="3.90.215.10:FF:000001">
    <property type="entry name" value="Tenascin isoform 1"/>
    <property type="match status" value="1"/>
</dbReference>
<evidence type="ECO:0000313" key="5">
    <source>
        <dbReference type="Proteomes" id="UP000515135"/>
    </source>
</evidence>
<dbReference type="InterPro" id="IPR050373">
    <property type="entry name" value="Fibrinogen_C-term_domain"/>
</dbReference>
<accession>A0A6P4XVN1</accession>
<feature type="compositionally biased region" description="Low complexity" evidence="2">
    <location>
        <begin position="217"/>
        <end position="230"/>
    </location>
</feature>
<keyword evidence="3" id="KW-1133">Transmembrane helix</keyword>
<dbReference type="PROSITE" id="PS51406">
    <property type="entry name" value="FIBRINOGEN_C_2"/>
    <property type="match status" value="1"/>
</dbReference>
<sequence length="477" mass="51254">MSTKKLFPNGEASPEGSVGRHGNRLTNGIVLALSGLAAVVSFVTLMFMVREMASIREQQVAFIRDIRDQVLLIRVKQERETDDKGPALDVGSTEDWRRDDSATFWKSTEKHRRVKRDSEANSVLIHGKLGGLGCLSGAPGRDGRDGPQGPPGLQGPAGPTGDTGDQGPAGRDGRDGQHGLPGLQGPVGPPGDPAGPPGNPGRNGTDGQQGPPGPPGDVGDPGRNGVDGQQGPPGPQGPAGPPGQCSCTTPAAPTTPQATTVLPTEEDCAAYKAAGHTTSGVYTLGPPLSGVKVYCDMDTADGGWTVIQRRQDGSVDFNRTWEGYKQGFGNKTGEYWLGNENIHLLTAHKNYRVRFDLQDWEGQTRFAEYSTFRVSGEEDQYQLEISGYSGTAGNSMNIHNNQMFSTVDRDNDSEGSWFCSRKWGGAGWWFSICGYTFLNGRYLGNCGGACPNWQGLVWYHWRGERYSLKSVSIKIRP</sequence>
<dbReference type="PANTHER" id="PTHR19143">
    <property type="entry name" value="FIBRINOGEN/TENASCIN/ANGIOPOEITIN"/>
    <property type="match status" value="1"/>
</dbReference>
<gene>
    <name evidence="6" type="primary">LOC109462528</name>
</gene>
<organism evidence="5 6">
    <name type="scientific">Branchiostoma belcheri</name>
    <name type="common">Amphioxus</name>
    <dbReference type="NCBI Taxonomy" id="7741"/>
    <lineage>
        <taxon>Eukaryota</taxon>
        <taxon>Metazoa</taxon>
        <taxon>Chordata</taxon>
        <taxon>Cephalochordata</taxon>
        <taxon>Leptocardii</taxon>
        <taxon>Amphioxiformes</taxon>
        <taxon>Branchiostomatidae</taxon>
        <taxon>Branchiostoma</taxon>
    </lineage>
</organism>
<dbReference type="OrthoDB" id="10366623at2759"/>
<evidence type="ECO:0000256" key="3">
    <source>
        <dbReference type="SAM" id="Phobius"/>
    </source>
</evidence>
<dbReference type="Pfam" id="PF00147">
    <property type="entry name" value="Fibrinogen_C"/>
    <property type="match status" value="1"/>
</dbReference>
<dbReference type="GeneID" id="109462528"/>
<dbReference type="InterPro" id="IPR008160">
    <property type="entry name" value="Collagen"/>
</dbReference>
<feature type="transmembrane region" description="Helical" evidence="3">
    <location>
        <begin position="29"/>
        <end position="49"/>
    </location>
</feature>